<evidence type="ECO:0000313" key="1">
    <source>
        <dbReference type="EMBL" id="PNH04553.1"/>
    </source>
</evidence>
<dbReference type="PANTHER" id="PTHR31591">
    <property type="entry name" value="UPF0613 PROTEIN PB24D3.06C"/>
    <property type="match status" value="1"/>
</dbReference>
<gene>
    <name evidence="1" type="ORF">TSOC_009285</name>
</gene>
<dbReference type="AlphaFoldDB" id="A0A2J7ZWA1"/>
<dbReference type="PANTHER" id="PTHR31591:SF1">
    <property type="entry name" value="UPF0613 PROTEIN PB24D3.06C"/>
    <property type="match status" value="1"/>
</dbReference>
<accession>A0A2J7ZWA1</accession>
<keyword evidence="2" id="KW-1185">Reference proteome</keyword>
<comment type="caution">
    <text evidence="1">The sequence shown here is derived from an EMBL/GenBank/DDBJ whole genome shotgun (WGS) entry which is preliminary data.</text>
</comment>
<dbReference type="SUPFAM" id="SSF53474">
    <property type="entry name" value="alpha/beta-Hydrolases"/>
    <property type="match status" value="1"/>
</dbReference>
<evidence type="ECO:0000313" key="2">
    <source>
        <dbReference type="Proteomes" id="UP000236333"/>
    </source>
</evidence>
<protein>
    <submittedName>
        <fullName evidence="1">Uncharacterized protein</fullName>
    </submittedName>
</protein>
<organism evidence="1 2">
    <name type="scientific">Tetrabaena socialis</name>
    <dbReference type="NCBI Taxonomy" id="47790"/>
    <lineage>
        <taxon>Eukaryota</taxon>
        <taxon>Viridiplantae</taxon>
        <taxon>Chlorophyta</taxon>
        <taxon>core chlorophytes</taxon>
        <taxon>Chlorophyceae</taxon>
        <taxon>CS clade</taxon>
        <taxon>Chlamydomonadales</taxon>
        <taxon>Tetrabaenaceae</taxon>
        <taxon>Tetrabaena</taxon>
    </lineage>
</organism>
<name>A0A2J7ZWA1_9CHLO</name>
<sequence>MSSQVDFVAGTLARYGPAGPQVALLAGAAQDGIPTRALVLVGGLTDGLLFAPYAALLSEEVTRHMPGWLVAHASLQSSWQGYGTGSLDRDADDLHLLSRFLKRRFGVAGWVLMGHSTGCQDAARFMQRFPPGGSPQEDGADGGAEPELLGTILQAPVSDHEWLLGYPELAPLAERARELVSEARGDEVVGRLHVADNAPITAARFLSLYDLGGDDDMFSEGLSEGVRQDLLAPVGARPCLLLVSGADECCPKMSEISDRAAALQRAIGASASIHVVAGAPHNLAGHEVEAMAVLRSFLAGLPSP</sequence>
<dbReference type="Gene3D" id="3.40.50.1820">
    <property type="entry name" value="alpha/beta hydrolase"/>
    <property type="match status" value="1"/>
</dbReference>
<proteinExistence type="predicted"/>
<reference evidence="1 2" key="1">
    <citation type="journal article" date="2017" name="Mol. Biol. Evol.">
        <title>The 4-celled Tetrabaena socialis nuclear genome reveals the essential components for genetic control of cell number at the origin of multicellularity in the volvocine lineage.</title>
        <authorList>
            <person name="Featherston J."/>
            <person name="Arakaki Y."/>
            <person name="Hanschen E.R."/>
            <person name="Ferris P.J."/>
            <person name="Michod R.E."/>
            <person name="Olson B.J.S.C."/>
            <person name="Nozaki H."/>
            <person name="Durand P.M."/>
        </authorList>
    </citation>
    <scope>NUCLEOTIDE SEQUENCE [LARGE SCALE GENOMIC DNA]</scope>
    <source>
        <strain evidence="1 2">NIES-571</strain>
    </source>
</reference>
<dbReference type="InterPro" id="IPR013744">
    <property type="entry name" value="SidJ"/>
</dbReference>
<dbReference type="EMBL" id="PGGS01000379">
    <property type="protein sequence ID" value="PNH04553.1"/>
    <property type="molecule type" value="Genomic_DNA"/>
</dbReference>
<dbReference type="InterPro" id="IPR029058">
    <property type="entry name" value="AB_hydrolase_fold"/>
</dbReference>
<dbReference type="Proteomes" id="UP000236333">
    <property type="component" value="Unassembled WGS sequence"/>
</dbReference>
<dbReference type="Pfam" id="PF08538">
    <property type="entry name" value="DUF1749"/>
    <property type="match status" value="1"/>
</dbReference>
<dbReference type="OrthoDB" id="10034502at2759"/>